<dbReference type="Proteomes" id="UP000077266">
    <property type="component" value="Unassembled WGS sequence"/>
</dbReference>
<sequence length="129" mass="14281">MALYLSQLLSRTIAMFMQAIPFHLSLSSAFPSCITSPSHISRRRVHIQVSIVGRRSTYPRSIYCPIAALAVVTYLSRSLWVSALFHHARSHCFMWVPKGLYSNGRAVSARLGCRVNSQSPTSSIPASIS</sequence>
<evidence type="ECO:0000313" key="1">
    <source>
        <dbReference type="EMBL" id="KZV88153.1"/>
    </source>
</evidence>
<dbReference type="InParanoid" id="A0A165F193"/>
<protein>
    <submittedName>
        <fullName evidence="1">Uncharacterized protein</fullName>
    </submittedName>
</protein>
<accession>A0A165F193</accession>
<evidence type="ECO:0000313" key="2">
    <source>
        <dbReference type="Proteomes" id="UP000077266"/>
    </source>
</evidence>
<gene>
    <name evidence="1" type="ORF">EXIGLDRAFT_183689</name>
</gene>
<dbReference type="EMBL" id="KV426106">
    <property type="protein sequence ID" value="KZV88153.1"/>
    <property type="molecule type" value="Genomic_DNA"/>
</dbReference>
<keyword evidence="2" id="KW-1185">Reference proteome</keyword>
<name>A0A165F193_EXIGL</name>
<reference evidence="1 2" key="1">
    <citation type="journal article" date="2016" name="Mol. Biol. Evol.">
        <title>Comparative Genomics of Early-Diverging Mushroom-Forming Fungi Provides Insights into the Origins of Lignocellulose Decay Capabilities.</title>
        <authorList>
            <person name="Nagy L.G."/>
            <person name="Riley R."/>
            <person name="Tritt A."/>
            <person name="Adam C."/>
            <person name="Daum C."/>
            <person name="Floudas D."/>
            <person name="Sun H."/>
            <person name="Yadav J.S."/>
            <person name="Pangilinan J."/>
            <person name="Larsson K.H."/>
            <person name="Matsuura K."/>
            <person name="Barry K."/>
            <person name="Labutti K."/>
            <person name="Kuo R."/>
            <person name="Ohm R.A."/>
            <person name="Bhattacharya S.S."/>
            <person name="Shirouzu T."/>
            <person name="Yoshinaga Y."/>
            <person name="Martin F.M."/>
            <person name="Grigoriev I.V."/>
            <person name="Hibbett D.S."/>
        </authorList>
    </citation>
    <scope>NUCLEOTIDE SEQUENCE [LARGE SCALE GENOMIC DNA]</scope>
    <source>
        <strain evidence="1 2">HHB12029</strain>
    </source>
</reference>
<organism evidence="1 2">
    <name type="scientific">Exidia glandulosa HHB12029</name>
    <dbReference type="NCBI Taxonomy" id="1314781"/>
    <lineage>
        <taxon>Eukaryota</taxon>
        <taxon>Fungi</taxon>
        <taxon>Dikarya</taxon>
        <taxon>Basidiomycota</taxon>
        <taxon>Agaricomycotina</taxon>
        <taxon>Agaricomycetes</taxon>
        <taxon>Auriculariales</taxon>
        <taxon>Exidiaceae</taxon>
        <taxon>Exidia</taxon>
    </lineage>
</organism>
<proteinExistence type="predicted"/>
<dbReference type="AlphaFoldDB" id="A0A165F193"/>